<gene>
    <name evidence="1" type="ORF">FEF26_05630</name>
</gene>
<dbReference type="InterPro" id="IPR021391">
    <property type="entry name" value="DUF3027"/>
</dbReference>
<evidence type="ECO:0000313" key="2">
    <source>
        <dbReference type="Proteomes" id="UP000310458"/>
    </source>
</evidence>
<dbReference type="EMBL" id="VAVZ01000011">
    <property type="protein sequence ID" value="TLP98272.1"/>
    <property type="molecule type" value="Genomic_DNA"/>
</dbReference>
<protein>
    <submittedName>
        <fullName evidence="1">DUF3027 domain-containing protein</fullName>
    </submittedName>
</protein>
<dbReference type="AlphaFoldDB" id="A0A5R9BDV1"/>
<comment type="caution">
    <text evidence="1">The sequence shown here is derived from an EMBL/GenBank/DDBJ whole genome shotgun (WGS) entry which is preliminary data.</text>
</comment>
<name>A0A5R9BDV1_9MICC</name>
<dbReference type="Proteomes" id="UP000310458">
    <property type="component" value="Unassembled WGS sequence"/>
</dbReference>
<organism evidence="1 2">
    <name type="scientific">Nesterenkonia salmonea</name>
    <dbReference type="NCBI Taxonomy" id="1804987"/>
    <lineage>
        <taxon>Bacteria</taxon>
        <taxon>Bacillati</taxon>
        <taxon>Actinomycetota</taxon>
        <taxon>Actinomycetes</taxon>
        <taxon>Micrococcales</taxon>
        <taxon>Micrococcaceae</taxon>
        <taxon>Nesterenkonia</taxon>
    </lineage>
</organism>
<dbReference type="RefSeq" id="WP_138252560.1">
    <property type="nucleotide sequence ID" value="NZ_VAVZ01000011.1"/>
</dbReference>
<dbReference type="OrthoDB" id="3210158at2"/>
<evidence type="ECO:0000313" key="1">
    <source>
        <dbReference type="EMBL" id="TLP98272.1"/>
    </source>
</evidence>
<dbReference type="Pfam" id="PF11228">
    <property type="entry name" value="DUF3027"/>
    <property type="match status" value="1"/>
</dbReference>
<reference evidence="1 2" key="1">
    <citation type="submission" date="2019-05" db="EMBL/GenBank/DDBJ databases">
        <title>Nesterenkonia sp. GY074 isolated from the Southern Atlantic Ocean.</title>
        <authorList>
            <person name="Zhang G."/>
        </authorList>
    </citation>
    <scope>NUCLEOTIDE SEQUENCE [LARGE SCALE GENOMIC DNA]</scope>
    <source>
        <strain evidence="1 2">GY074</strain>
    </source>
</reference>
<keyword evidence="2" id="KW-1185">Reference proteome</keyword>
<sequence length="115" mass="12720">MTMVSYKKDPALVEAVSVARAAIDEFAPSDQIGEHLGVKVDGERLITHRFAAHRPGYRGWEWFVTLARAPRSKKITVCELGMLPGEDALIAPEWVPWSERITDEDKGQAAQASST</sequence>
<accession>A0A5R9BDV1</accession>
<proteinExistence type="predicted"/>